<gene>
    <name evidence="1" type="ORF">M5X16_13270</name>
    <name evidence="2" type="ORF">PC41400_20635</name>
</gene>
<dbReference type="KEGG" id="pchi:PC41400_20635"/>
<dbReference type="RefSeq" id="WP_042227350.1">
    <property type="nucleotide sequence ID" value="NZ_CP026520.1"/>
</dbReference>
<accession>A0A410X029</accession>
<dbReference type="Proteomes" id="UP000288943">
    <property type="component" value="Chromosome"/>
</dbReference>
<dbReference type="EMBL" id="CP026520">
    <property type="protein sequence ID" value="QAV19933.1"/>
    <property type="molecule type" value="Genomic_DNA"/>
</dbReference>
<dbReference type="SUPFAM" id="SSF52374">
    <property type="entry name" value="Nucleotidylyl transferase"/>
    <property type="match status" value="1"/>
</dbReference>
<keyword evidence="4" id="KW-1185">Reference proteome</keyword>
<dbReference type="Gene3D" id="3.40.50.620">
    <property type="entry name" value="HUPs"/>
    <property type="match status" value="1"/>
</dbReference>
<evidence type="ECO:0000313" key="4">
    <source>
        <dbReference type="Proteomes" id="UP001527202"/>
    </source>
</evidence>
<name>A0A410X029_9BACL</name>
<evidence type="ECO:0000313" key="1">
    <source>
        <dbReference type="EMBL" id="MCY9596746.1"/>
    </source>
</evidence>
<protein>
    <submittedName>
        <fullName evidence="2">Uncharacterized protein</fullName>
    </submittedName>
</protein>
<dbReference type="GeneID" id="95377203"/>
<organism evidence="2 3">
    <name type="scientific">Paenibacillus chitinolyticus</name>
    <dbReference type="NCBI Taxonomy" id="79263"/>
    <lineage>
        <taxon>Bacteria</taxon>
        <taxon>Bacillati</taxon>
        <taxon>Bacillota</taxon>
        <taxon>Bacilli</taxon>
        <taxon>Bacillales</taxon>
        <taxon>Paenibacillaceae</taxon>
        <taxon>Paenibacillus</taxon>
    </lineage>
</organism>
<reference evidence="2 3" key="1">
    <citation type="submission" date="2018-01" db="EMBL/GenBank/DDBJ databases">
        <title>The whole genome sequencing and assembly of Paenibacillus chitinolyticus KCCM 41400 strain.</title>
        <authorList>
            <person name="Kim J.-Y."/>
            <person name="Park M.-K."/>
            <person name="Lee Y.-J."/>
            <person name="Yi H."/>
            <person name="Bahn Y.-S."/>
            <person name="Kim J.F."/>
            <person name="Lee D.-W."/>
        </authorList>
    </citation>
    <scope>NUCLEOTIDE SEQUENCE [LARGE SCALE GENOMIC DNA]</scope>
    <source>
        <strain evidence="2 3">KCCM 41400</strain>
    </source>
</reference>
<proteinExistence type="predicted"/>
<evidence type="ECO:0000313" key="3">
    <source>
        <dbReference type="Proteomes" id="UP000288943"/>
    </source>
</evidence>
<dbReference type="Proteomes" id="UP001527202">
    <property type="component" value="Unassembled WGS sequence"/>
</dbReference>
<dbReference type="InterPro" id="IPR014729">
    <property type="entry name" value="Rossmann-like_a/b/a_fold"/>
</dbReference>
<evidence type="ECO:0000313" key="2">
    <source>
        <dbReference type="EMBL" id="QAV19933.1"/>
    </source>
</evidence>
<dbReference type="OrthoDB" id="2677664at2"/>
<reference evidence="1 4" key="2">
    <citation type="submission" date="2022-05" db="EMBL/GenBank/DDBJ databases">
        <title>Genome Sequencing of Bee-Associated Microbes.</title>
        <authorList>
            <person name="Dunlap C."/>
        </authorList>
    </citation>
    <scope>NUCLEOTIDE SEQUENCE [LARGE SCALE GENOMIC DNA]</scope>
    <source>
        <strain evidence="1 4">NRRL B-23120</strain>
    </source>
</reference>
<dbReference type="EMBL" id="JAMDMJ010000015">
    <property type="protein sequence ID" value="MCY9596746.1"/>
    <property type="molecule type" value="Genomic_DNA"/>
</dbReference>
<sequence length="182" mass="21389">MARGNTMVPFGYEEEPPAQRGTLLIFETFEDWSEDELGLIEAIADQRKFRKVVFYPQHEESLKRMGIPCASPYHKRVKLLEELLRDMPVERYTVDTWEGKRKKYTPVDTSLRFLTEKFASPYFVMMNDRYAAEFAGYKGFDEWIRKVRLLVWKRFGVPLPGKLLAYGDRLDFIGEKGESVEV</sequence>
<dbReference type="AlphaFoldDB" id="A0A410X029"/>